<evidence type="ECO:0000256" key="2">
    <source>
        <dbReference type="SAM" id="Phobius"/>
    </source>
</evidence>
<gene>
    <name evidence="3" type="ORF">PZE19_12820</name>
</gene>
<proteinExistence type="predicted"/>
<dbReference type="RefSeq" id="WP_277861017.1">
    <property type="nucleotide sequence ID" value="NZ_JARRAG010000002.1"/>
</dbReference>
<protein>
    <submittedName>
        <fullName evidence="3">DUF4956 domain-containing protein</fullName>
    </submittedName>
</protein>
<keyword evidence="2" id="KW-1133">Transmembrane helix</keyword>
<name>A0ABT6FBA3_9BACT</name>
<dbReference type="InterPro" id="IPR032531">
    <property type="entry name" value="DUF4956"/>
</dbReference>
<dbReference type="Proteomes" id="UP001216907">
    <property type="component" value="Unassembled WGS sequence"/>
</dbReference>
<evidence type="ECO:0000313" key="4">
    <source>
        <dbReference type="Proteomes" id="UP001216907"/>
    </source>
</evidence>
<feature type="region of interest" description="Disordered" evidence="1">
    <location>
        <begin position="199"/>
        <end position="224"/>
    </location>
</feature>
<organism evidence="3 4">
    <name type="scientific">Paludisphaera mucosa</name>
    <dbReference type="NCBI Taxonomy" id="3030827"/>
    <lineage>
        <taxon>Bacteria</taxon>
        <taxon>Pseudomonadati</taxon>
        <taxon>Planctomycetota</taxon>
        <taxon>Planctomycetia</taxon>
        <taxon>Isosphaerales</taxon>
        <taxon>Isosphaeraceae</taxon>
        <taxon>Paludisphaera</taxon>
    </lineage>
</organism>
<dbReference type="Pfam" id="PF16316">
    <property type="entry name" value="DUF4956"/>
    <property type="match status" value="1"/>
</dbReference>
<keyword evidence="2" id="KW-0472">Membrane</keyword>
<feature type="compositionally biased region" description="Basic and acidic residues" evidence="1">
    <location>
        <begin position="214"/>
        <end position="224"/>
    </location>
</feature>
<accession>A0ABT6FBA3</accession>
<dbReference type="EMBL" id="JARRAG010000002">
    <property type="protein sequence ID" value="MDG3004663.1"/>
    <property type="molecule type" value="Genomic_DNA"/>
</dbReference>
<keyword evidence="4" id="KW-1185">Reference proteome</keyword>
<sequence>MSESLSNNQGLPGAVMAWRIASALVLGGVVAGIYRWARREQYAQATFLTTLVLLSVTIAIATQVIGDSVARAFSLVGALSVARFRTVVKDTQDTAFVILAVVVGMAAGANNLTVALVGLGVTGLAAPLLWPPRKNSGWAGVEVDMKIRLAAGQNVRAAADQLLAAFAVRATLLSVETARQGASIDLTYRVRLRPESSPVQAAAELNQTPGVEGVELRRSDRSSD</sequence>
<reference evidence="3 4" key="1">
    <citation type="submission" date="2023-03" db="EMBL/GenBank/DDBJ databases">
        <title>Paludisphaera mucosa sp. nov. a novel planctomycete from northern fen.</title>
        <authorList>
            <person name="Ivanova A."/>
        </authorList>
    </citation>
    <scope>NUCLEOTIDE SEQUENCE [LARGE SCALE GENOMIC DNA]</scope>
    <source>
        <strain evidence="3 4">Pla2</strain>
    </source>
</reference>
<evidence type="ECO:0000256" key="1">
    <source>
        <dbReference type="SAM" id="MobiDB-lite"/>
    </source>
</evidence>
<evidence type="ECO:0000313" key="3">
    <source>
        <dbReference type="EMBL" id="MDG3004663.1"/>
    </source>
</evidence>
<feature type="transmembrane region" description="Helical" evidence="2">
    <location>
        <begin position="46"/>
        <end position="65"/>
    </location>
</feature>
<feature type="transmembrane region" description="Helical" evidence="2">
    <location>
        <begin position="16"/>
        <end position="34"/>
    </location>
</feature>
<keyword evidence="2" id="KW-0812">Transmembrane</keyword>
<comment type="caution">
    <text evidence="3">The sequence shown here is derived from an EMBL/GenBank/DDBJ whole genome shotgun (WGS) entry which is preliminary data.</text>
</comment>
<feature type="transmembrane region" description="Helical" evidence="2">
    <location>
        <begin position="95"/>
        <end position="126"/>
    </location>
</feature>